<dbReference type="InterPro" id="IPR002938">
    <property type="entry name" value="FAD-bd"/>
</dbReference>
<keyword evidence="6" id="KW-1185">Reference proteome</keyword>
<proteinExistence type="predicted"/>
<dbReference type="EMBL" id="FNBH01000003">
    <property type="protein sequence ID" value="SDG20050.1"/>
    <property type="molecule type" value="Genomic_DNA"/>
</dbReference>
<organism evidence="5 6">
    <name type="scientific">Epilithonimonas hungarica</name>
    <dbReference type="NCBI Taxonomy" id="454006"/>
    <lineage>
        <taxon>Bacteria</taxon>
        <taxon>Pseudomonadati</taxon>
        <taxon>Bacteroidota</taxon>
        <taxon>Flavobacteriia</taxon>
        <taxon>Flavobacteriales</taxon>
        <taxon>Weeksellaceae</taxon>
        <taxon>Chryseobacterium group</taxon>
        <taxon>Epilithonimonas</taxon>
    </lineage>
</organism>
<dbReference type="InterPro" id="IPR036188">
    <property type="entry name" value="FAD/NAD-bd_sf"/>
</dbReference>
<dbReference type="RefSeq" id="WP_089874133.1">
    <property type="nucleotide sequence ID" value="NZ_FNBH01000003.1"/>
</dbReference>
<sequence>MKEIKVPVLIVGGGACGLTSSLLLSDLKIESLLVERHESTSHLPKAHYLNQRTMEILRQHGVADDVVKVGCPIDNMGKIVFRTSFGGDGTLDGKVIYELDAFGGRSLKEKYAKDGPILSNNYPQFRFEPLLRKHAEDRKYGQLLFSHELIEFNQDDNGITATITNKKTNETFVVKADYMIAADGGKTIGKKLGVKMEGPTNILNMVSTHFSAELHKYWDEETLLTFLTNPEGGDSWSSGAMAKMGPSWDKSEEYVIHFMFRPDDPTEFTKENMVPRVRQLLKVPDDLEINVHAISSWILEGVLADRYQFDRIFIAGDAAHRHPPTTGLGMNTAIQDAHNLAWKLALVLKNKADKSLLDTYEKERRPIGMRNVDWAMFTFLNHFVMDAGIGLVPGAPVEQNKVAFEVLFSDTPMGRTRRQRVKETFDTQRTECQAHDLEMGFVYEDGAVIPDGTDTPLSDPMGCEYIPTTRPGHRLPHSWLKSSEKEVSTHDFTGASENFVLITGEKGDKWIDAAQKLIKETDLNIETVKIGKDTGWNDKSGYWALYGGINDDGVVIVRPDNHIAFRTACISENPYQTLESAFARLLGISVSETAQA</sequence>
<comment type="cofactor">
    <cofactor evidence="1">
        <name>FAD</name>
        <dbReference type="ChEBI" id="CHEBI:57692"/>
    </cofactor>
</comment>
<gene>
    <name evidence="5" type="ORF">SAMN05421825_2921</name>
</gene>
<dbReference type="Gene3D" id="3.30.9.10">
    <property type="entry name" value="D-Amino Acid Oxidase, subunit A, domain 2"/>
    <property type="match status" value="1"/>
</dbReference>
<dbReference type="SUPFAM" id="SSF51905">
    <property type="entry name" value="FAD/NAD(P)-binding domain"/>
    <property type="match status" value="1"/>
</dbReference>
<dbReference type="Gene3D" id="3.40.30.120">
    <property type="match status" value="1"/>
</dbReference>
<dbReference type="PANTHER" id="PTHR43004">
    <property type="entry name" value="TRK SYSTEM POTASSIUM UPTAKE PROTEIN"/>
    <property type="match status" value="1"/>
</dbReference>
<dbReference type="STRING" id="454006.SAMN05421825_2921"/>
<evidence type="ECO:0000256" key="2">
    <source>
        <dbReference type="ARBA" id="ARBA00022630"/>
    </source>
</evidence>
<dbReference type="Proteomes" id="UP000199203">
    <property type="component" value="Unassembled WGS sequence"/>
</dbReference>
<feature type="domain" description="FAD-binding" evidence="4">
    <location>
        <begin position="5"/>
        <end position="375"/>
    </location>
</feature>
<keyword evidence="5" id="KW-0560">Oxidoreductase</keyword>
<evidence type="ECO:0000313" key="5">
    <source>
        <dbReference type="EMBL" id="SDG20050.1"/>
    </source>
</evidence>
<dbReference type="PANTHER" id="PTHR43004:SF19">
    <property type="entry name" value="BINDING MONOOXYGENASE, PUTATIVE (JCVI)-RELATED"/>
    <property type="match status" value="1"/>
</dbReference>
<dbReference type="InterPro" id="IPR050641">
    <property type="entry name" value="RIFMO-like"/>
</dbReference>
<keyword evidence="5" id="KW-0503">Monooxygenase</keyword>
<evidence type="ECO:0000256" key="1">
    <source>
        <dbReference type="ARBA" id="ARBA00001974"/>
    </source>
</evidence>
<keyword evidence="3" id="KW-0274">FAD</keyword>
<reference evidence="6" key="1">
    <citation type="submission" date="2016-10" db="EMBL/GenBank/DDBJ databases">
        <authorList>
            <person name="Varghese N."/>
            <person name="Submissions S."/>
        </authorList>
    </citation>
    <scope>NUCLEOTIDE SEQUENCE [LARGE SCALE GENOMIC DNA]</scope>
    <source>
        <strain evidence="6">DSM 19684</strain>
    </source>
</reference>
<name>A0A1G7SCX7_9FLAO</name>
<dbReference type="GO" id="GO:0071949">
    <property type="term" value="F:FAD binding"/>
    <property type="evidence" value="ECO:0007669"/>
    <property type="project" value="InterPro"/>
</dbReference>
<dbReference type="OrthoDB" id="9766816at2"/>
<dbReference type="PRINTS" id="PR00420">
    <property type="entry name" value="RNGMNOXGNASE"/>
</dbReference>
<dbReference type="Pfam" id="PF21274">
    <property type="entry name" value="Rng_hyd_C"/>
    <property type="match status" value="1"/>
</dbReference>
<evidence type="ECO:0000259" key="4">
    <source>
        <dbReference type="Pfam" id="PF01494"/>
    </source>
</evidence>
<accession>A0A1G7SCX7</accession>
<evidence type="ECO:0000313" key="6">
    <source>
        <dbReference type="Proteomes" id="UP000199203"/>
    </source>
</evidence>
<evidence type="ECO:0000256" key="3">
    <source>
        <dbReference type="ARBA" id="ARBA00022827"/>
    </source>
</evidence>
<protein>
    <submittedName>
        <fullName evidence="5">2,4-dichlorophenol 6-monooxygenase</fullName>
    </submittedName>
</protein>
<dbReference type="GO" id="GO:0016709">
    <property type="term" value="F:oxidoreductase activity, acting on paired donors, with incorporation or reduction of molecular oxygen, NAD(P)H as one donor, and incorporation of one atom of oxygen"/>
    <property type="evidence" value="ECO:0007669"/>
    <property type="project" value="UniProtKB-ARBA"/>
</dbReference>
<dbReference type="PROSITE" id="PS51257">
    <property type="entry name" value="PROKAR_LIPOPROTEIN"/>
    <property type="match status" value="1"/>
</dbReference>
<keyword evidence="2" id="KW-0285">Flavoprotein</keyword>
<dbReference type="Pfam" id="PF01494">
    <property type="entry name" value="FAD_binding_3"/>
    <property type="match status" value="1"/>
</dbReference>
<dbReference type="AlphaFoldDB" id="A0A1G7SCX7"/>
<dbReference type="Gene3D" id="3.50.50.60">
    <property type="entry name" value="FAD/NAD(P)-binding domain"/>
    <property type="match status" value="1"/>
</dbReference>